<name>A0A9W9TD45_9EURO</name>
<evidence type="ECO:0000256" key="1">
    <source>
        <dbReference type="ARBA" id="ARBA00009508"/>
    </source>
</evidence>
<proteinExistence type="inferred from homology"/>
<comment type="similarity">
    <text evidence="1">Belongs to the complex I LYR family.</text>
</comment>
<dbReference type="Proteomes" id="UP001150941">
    <property type="component" value="Unassembled WGS sequence"/>
</dbReference>
<keyword evidence="3" id="KW-1185">Reference proteome</keyword>
<comment type="caution">
    <text evidence="2">The sequence shown here is derived from an EMBL/GenBank/DDBJ whole genome shotgun (WGS) entry which is preliminary data.</text>
</comment>
<dbReference type="GeneID" id="83206812"/>
<dbReference type="Pfam" id="PF13233">
    <property type="entry name" value="Complex1_LYR_2"/>
    <property type="match status" value="1"/>
</dbReference>
<dbReference type="EMBL" id="JAPQKS010000008">
    <property type="protein sequence ID" value="KAJ5217205.1"/>
    <property type="molecule type" value="Genomic_DNA"/>
</dbReference>
<organism evidence="2 3">
    <name type="scientific">Penicillium chermesinum</name>
    <dbReference type="NCBI Taxonomy" id="63820"/>
    <lineage>
        <taxon>Eukaryota</taxon>
        <taxon>Fungi</taxon>
        <taxon>Dikarya</taxon>
        <taxon>Ascomycota</taxon>
        <taxon>Pezizomycotina</taxon>
        <taxon>Eurotiomycetes</taxon>
        <taxon>Eurotiomycetidae</taxon>
        <taxon>Eurotiales</taxon>
        <taxon>Aspergillaceae</taxon>
        <taxon>Penicillium</taxon>
    </lineage>
</organism>
<gene>
    <name evidence="2" type="ORF">N7468_010213</name>
</gene>
<dbReference type="RefSeq" id="XP_058326076.1">
    <property type="nucleotide sequence ID" value="XM_058479508.1"/>
</dbReference>
<dbReference type="PANTHER" id="PTHR21024">
    <property type="entry name" value="GROWTH HORMONE-INDUCIBLE SOLUBLE PROTEIN-RELATED"/>
    <property type="match status" value="1"/>
</dbReference>
<dbReference type="AlphaFoldDB" id="A0A9W9TD45"/>
<dbReference type="InterPro" id="IPR052000">
    <property type="entry name" value="ETFRF1"/>
</dbReference>
<accession>A0A9W9TD45</accession>
<dbReference type="GO" id="GO:0090324">
    <property type="term" value="P:negative regulation of oxidative phosphorylation"/>
    <property type="evidence" value="ECO:0007669"/>
    <property type="project" value="InterPro"/>
</dbReference>
<dbReference type="GO" id="GO:0005739">
    <property type="term" value="C:mitochondrion"/>
    <property type="evidence" value="ECO:0007669"/>
    <property type="project" value="TreeGrafter"/>
</dbReference>
<dbReference type="GO" id="GO:0022904">
    <property type="term" value="P:respiratory electron transport chain"/>
    <property type="evidence" value="ECO:0007669"/>
    <property type="project" value="TreeGrafter"/>
</dbReference>
<evidence type="ECO:0000313" key="3">
    <source>
        <dbReference type="Proteomes" id="UP001150941"/>
    </source>
</evidence>
<dbReference type="CDD" id="cd20265">
    <property type="entry name" value="Complex1_LYR_ETFRF1_LYRM5"/>
    <property type="match status" value="1"/>
</dbReference>
<sequence length="94" mass="11057">MVNAELRRQVVNVYKELLFLGREYPLGYKYFRDRLHRAFAGQAHLQDEEEIRKGIARAEFVKKGMFFHSLKSIYWFDVLNPILPEAVPDAQTAV</sequence>
<evidence type="ECO:0000313" key="2">
    <source>
        <dbReference type="EMBL" id="KAJ5217205.1"/>
    </source>
</evidence>
<reference evidence="2" key="1">
    <citation type="submission" date="2022-11" db="EMBL/GenBank/DDBJ databases">
        <authorList>
            <person name="Petersen C."/>
        </authorList>
    </citation>
    <scope>NUCLEOTIDE SEQUENCE</scope>
    <source>
        <strain evidence="2">IBT 19713</strain>
    </source>
</reference>
<dbReference type="OrthoDB" id="10258445at2759"/>
<dbReference type="InterPro" id="IPR045296">
    <property type="entry name" value="Complex1_LYR_ETFRF1_LYRM5"/>
</dbReference>
<protein>
    <submittedName>
        <fullName evidence="2">Uncharacterized protein</fullName>
    </submittedName>
</protein>
<reference evidence="2" key="2">
    <citation type="journal article" date="2023" name="IMA Fungus">
        <title>Comparative genomic study of the Penicillium genus elucidates a diverse pangenome and 15 lateral gene transfer events.</title>
        <authorList>
            <person name="Petersen C."/>
            <person name="Sorensen T."/>
            <person name="Nielsen M.R."/>
            <person name="Sondergaard T.E."/>
            <person name="Sorensen J.L."/>
            <person name="Fitzpatrick D.A."/>
            <person name="Frisvad J.C."/>
            <person name="Nielsen K.L."/>
        </authorList>
    </citation>
    <scope>NUCLEOTIDE SEQUENCE</scope>
    <source>
        <strain evidence="2">IBT 19713</strain>
    </source>
</reference>
<dbReference type="PANTHER" id="PTHR21024:SF0">
    <property type="entry name" value="ELECTRON TRANSFER FLAVOPROTEIN REGULATORY FACTOR 1"/>
    <property type="match status" value="1"/>
</dbReference>